<dbReference type="EMBL" id="JAGPNK010000011">
    <property type="protein sequence ID" value="KAH7311291.1"/>
    <property type="molecule type" value="Genomic_DNA"/>
</dbReference>
<proteinExistence type="predicted"/>
<dbReference type="AlphaFoldDB" id="A0A8K0WND9"/>
<gene>
    <name evidence="2" type="ORF">B0I35DRAFT_437843</name>
</gene>
<evidence type="ECO:0000313" key="2">
    <source>
        <dbReference type="EMBL" id="KAH7311291.1"/>
    </source>
</evidence>
<reference evidence="2" key="1">
    <citation type="journal article" date="2021" name="Nat. Commun.">
        <title>Genetic determinants of endophytism in the Arabidopsis root mycobiome.</title>
        <authorList>
            <person name="Mesny F."/>
            <person name="Miyauchi S."/>
            <person name="Thiergart T."/>
            <person name="Pickel B."/>
            <person name="Atanasova L."/>
            <person name="Karlsson M."/>
            <person name="Huettel B."/>
            <person name="Barry K.W."/>
            <person name="Haridas S."/>
            <person name="Chen C."/>
            <person name="Bauer D."/>
            <person name="Andreopoulos W."/>
            <person name="Pangilinan J."/>
            <person name="LaButti K."/>
            <person name="Riley R."/>
            <person name="Lipzen A."/>
            <person name="Clum A."/>
            <person name="Drula E."/>
            <person name="Henrissat B."/>
            <person name="Kohler A."/>
            <person name="Grigoriev I.V."/>
            <person name="Martin F.M."/>
            <person name="Hacquard S."/>
        </authorList>
    </citation>
    <scope>NUCLEOTIDE SEQUENCE</scope>
    <source>
        <strain evidence="2">MPI-CAGE-CH-0235</strain>
    </source>
</reference>
<evidence type="ECO:0000313" key="3">
    <source>
        <dbReference type="Proteomes" id="UP000813444"/>
    </source>
</evidence>
<name>A0A8K0WND9_9HYPO</name>
<keyword evidence="1" id="KW-0732">Signal</keyword>
<feature type="chain" id="PRO_5035449244" description="Secreted protein" evidence="1">
    <location>
        <begin position="31"/>
        <end position="72"/>
    </location>
</feature>
<comment type="caution">
    <text evidence="2">The sequence shown here is derived from an EMBL/GenBank/DDBJ whole genome shotgun (WGS) entry which is preliminary data.</text>
</comment>
<dbReference type="Proteomes" id="UP000813444">
    <property type="component" value="Unassembled WGS sequence"/>
</dbReference>
<evidence type="ECO:0008006" key="4">
    <source>
        <dbReference type="Google" id="ProtNLM"/>
    </source>
</evidence>
<evidence type="ECO:0000256" key="1">
    <source>
        <dbReference type="SAM" id="SignalP"/>
    </source>
</evidence>
<protein>
    <recommendedName>
        <fullName evidence="4">Secreted protein</fullName>
    </recommendedName>
</protein>
<organism evidence="2 3">
    <name type="scientific">Stachybotrys elegans</name>
    <dbReference type="NCBI Taxonomy" id="80388"/>
    <lineage>
        <taxon>Eukaryota</taxon>
        <taxon>Fungi</taxon>
        <taxon>Dikarya</taxon>
        <taxon>Ascomycota</taxon>
        <taxon>Pezizomycotina</taxon>
        <taxon>Sordariomycetes</taxon>
        <taxon>Hypocreomycetidae</taxon>
        <taxon>Hypocreales</taxon>
        <taxon>Stachybotryaceae</taxon>
        <taxon>Stachybotrys</taxon>
    </lineage>
</organism>
<keyword evidence="3" id="KW-1185">Reference proteome</keyword>
<feature type="signal peptide" evidence="1">
    <location>
        <begin position="1"/>
        <end position="30"/>
    </location>
</feature>
<sequence>MLTATVLTSRLMLPLMPMLCGRCCCHCVLSKVPQRLCNKSLGGRFMPSCVIGERGVCAGQLVHGVSSFSKTE</sequence>
<accession>A0A8K0WND9</accession>